<keyword evidence="9 13" id="KW-1133">Transmembrane helix</keyword>
<keyword evidence="12 13" id="KW-0472">Membrane</keyword>
<feature type="transmembrane region" description="Helical" evidence="13">
    <location>
        <begin position="39"/>
        <end position="60"/>
    </location>
</feature>
<dbReference type="HAMAP" id="MF_00548">
    <property type="entry name" value="ZupT"/>
    <property type="match status" value="1"/>
</dbReference>
<feature type="transmembrane region" description="Helical" evidence="13">
    <location>
        <begin position="72"/>
        <end position="91"/>
    </location>
</feature>
<feature type="transmembrane region" description="Helical" evidence="13">
    <location>
        <begin position="242"/>
        <end position="263"/>
    </location>
</feature>
<keyword evidence="4 13" id="KW-1003">Cell membrane</keyword>
<accession>A0A212JLS5</accession>
<organism evidence="15">
    <name type="scientific">uncultured delta proteobacterium</name>
    <dbReference type="NCBI Taxonomy" id="34034"/>
    <lineage>
        <taxon>Bacteria</taxon>
        <taxon>Deltaproteobacteria</taxon>
        <taxon>environmental samples</taxon>
    </lineage>
</organism>
<evidence type="ECO:0000256" key="9">
    <source>
        <dbReference type="ARBA" id="ARBA00022989"/>
    </source>
</evidence>
<evidence type="ECO:0000313" key="15">
    <source>
        <dbReference type="EMBL" id="SBW00255.1"/>
    </source>
</evidence>
<keyword evidence="3 13" id="KW-0813">Transport</keyword>
<dbReference type="GO" id="GO:0005385">
    <property type="term" value="F:zinc ion transmembrane transporter activity"/>
    <property type="evidence" value="ECO:0007669"/>
    <property type="project" value="UniProtKB-UniRule"/>
</dbReference>
<dbReference type="AlphaFoldDB" id="A0A212JLS5"/>
<feature type="binding site" description="M1 metal binding site" evidence="13">
    <location>
        <position position="166"/>
    </location>
    <ligand>
        <name>Zn(2+)</name>
        <dbReference type="ChEBI" id="CHEBI:29105"/>
    </ligand>
</feature>
<comment type="function">
    <text evidence="13">Mediates zinc uptake. May also transport other divalent cations.</text>
</comment>
<dbReference type="PANTHER" id="PTHR11040">
    <property type="entry name" value="ZINC/IRON TRANSPORTER"/>
    <property type="match status" value="1"/>
</dbReference>
<keyword evidence="8 13" id="KW-0864">Zinc transport</keyword>
<dbReference type="GO" id="GO:0005886">
    <property type="term" value="C:plasma membrane"/>
    <property type="evidence" value="ECO:0007669"/>
    <property type="project" value="UniProtKB-SubCell"/>
</dbReference>
<feature type="binding site" description="M2 metal binding site" evidence="13">
    <location>
        <position position="195"/>
    </location>
    <ligand>
        <name>Fe(2+)</name>
        <dbReference type="ChEBI" id="CHEBI:29033"/>
    </ligand>
</feature>
<evidence type="ECO:0000256" key="4">
    <source>
        <dbReference type="ARBA" id="ARBA00022475"/>
    </source>
</evidence>
<evidence type="ECO:0000256" key="13">
    <source>
        <dbReference type="HAMAP-Rule" id="MF_00548"/>
    </source>
</evidence>
<evidence type="ECO:0000256" key="7">
    <source>
        <dbReference type="ARBA" id="ARBA00022833"/>
    </source>
</evidence>
<reference evidence="15" key="1">
    <citation type="submission" date="2016-04" db="EMBL/GenBank/DDBJ databases">
        <authorList>
            <person name="Evans L.H."/>
            <person name="Alamgir A."/>
            <person name="Owens N."/>
            <person name="Weber N.D."/>
            <person name="Virtaneva K."/>
            <person name="Barbian K."/>
            <person name="Babar A."/>
            <person name="Rosenke K."/>
        </authorList>
    </citation>
    <scope>NUCLEOTIDE SEQUENCE</scope>
    <source>
        <strain evidence="15">86</strain>
    </source>
</reference>
<protein>
    <recommendedName>
        <fullName evidence="13">Zinc transporter ZupT</fullName>
    </recommendedName>
</protein>
<feature type="binding site" description="M1 metal binding site" evidence="13">
    <location>
        <position position="191"/>
    </location>
    <ligand>
        <name>Zn(2+)</name>
        <dbReference type="ChEBI" id="CHEBI:29105"/>
    </ligand>
</feature>
<keyword evidence="11 13" id="KW-0406">Ion transport</keyword>
<evidence type="ECO:0000256" key="14">
    <source>
        <dbReference type="SAM" id="MobiDB-lite"/>
    </source>
</evidence>
<dbReference type="InterPro" id="IPR003689">
    <property type="entry name" value="ZIP"/>
</dbReference>
<feature type="binding site" description="M2 metal binding site" evidence="13">
    <location>
        <position position="224"/>
    </location>
    <ligand>
        <name>Fe(2+)</name>
        <dbReference type="ChEBI" id="CHEBI:29033"/>
    </ligand>
</feature>
<evidence type="ECO:0000256" key="5">
    <source>
        <dbReference type="ARBA" id="ARBA00022692"/>
    </source>
</evidence>
<feature type="region of interest" description="Disordered" evidence="14">
    <location>
        <begin position="118"/>
        <end position="141"/>
    </location>
</feature>
<feature type="binding site" description="M2 metal binding site" evidence="13">
    <location>
        <position position="192"/>
    </location>
    <ligand>
        <name>Fe(2+)</name>
        <dbReference type="ChEBI" id="CHEBI:29033"/>
    </ligand>
</feature>
<feature type="binding site" description="M2 metal binding site" evidence="13">
    <location>
        <position position="166"/>
    </location>
    <ligand>
        <name>Fe(2+)</name>
        <dbReference type="ChEBI" id="CHEBI:29033"/>
    </ligand>
</feature>
<comment type="subcellular location">
    <subcellularLocation>
        <location evidence="1 13">Cell membrane</location>
        <topology evidence="1 13">Multi-pass membrane protein</topology>
    </subcellularLocation>
</comment>
<feature type="transmembrane region" description="Helical" evidence="13">
    <location>
        <begin position="213"/>
        <end position="236"/>
    </location>
</feature>
<gene>
    <name evidence="13 15" type="primary">zupT</name>
    <name evidence="15" type="ORF">KL86DPRO_11751</name>
</gene>
<dbReference type="GO" id="GO:0046872">
    <property type="term" value="F:metal ion binding"/>
    <property type="evidence" value="ECO:0007669"/>
    <property type="project" value="UniProtKB-KW"/>
</dbReference>
<keyword evidence="10" id="KW-0408">Iron</keyword>
<keyword evidence="7 13" id="KW-0862">Zinc</keyword>
<dbReference type="Pfam" id="PF02535">
    <property type="entry name" value="Zip"/>
    <property type="match status" value="1"/>
</dbReference>
<comment type="catalytic activity">
    <reaction evidence="13">
        <text>Zn(2+)(in) = Zn(2+)(out)</text>
        <dbReference type="Rhea" id="RHEA:29351"/>
        <dbReference type="ChEBI" id="CHEBI:29105"/>
    </reaction>
</comment>
<name>A0A212JLS5_9DELT</name>
<dbReference type="EMBL" id="FLUQ01000001">
    <property type="protein sequence ID" value="SBW00255.1"/>
    <property type="molecule type" value="Genomic_DNA"/>
</dbReference>
<feature type="transmembrane region" description="Helical" evidence="13">
    <location>
        <begin position="6"/>
        <end position="27"/>
    </location>
</feature>
<feature type="binding site" description="M1 metal binding site" evidence="13">
    <location>
        <position position="195"/>
    </location>
    <ligand>
        <name>Zn(2+)</name>
        <dbReference type="ChEBI" id="CHEBI:29105"/>
    </ligand>
</feature>
<keyword evidence="5 13" id="KW-0812">Transmembrane</keyword>
<feature type="binding site" description="M2 metal binding site" evidence="13">
    <location>
        <position position="163"/>
    </location>
    <ligand>
        <name>Fe(2+)</name>
        <dbReference type="ChEBI" id="CHEBI:29033"/>
    </ligand>
</feature>
<dbReference type="PANTHER" id="PTHR11040:SF205">
    <property type="entry name" value="ZINC TRANSPORTER ZUPT"/>
    <property type="match status" value="1"/>
</dbReference>
<sequence length="295" mass="30552">MDDTILLAFGLTAFAGLSTGIGALFAFCTKRANTRFLSAALGFSAGVMLYVSFVEILVKARDALTAHWGHPAGAWAAVGSFFAGVAVIAVIDKLVPAEANPHEIHNIAALAPCPVEPDGRDAGQGGSASPPPGMASDGPAADRDPAKLHRMGLFTALAIAIHNFPEGLATFTATLTDPSLGFAIAIAIAIHNIPEGIAVAVPIYFATGDRKKAFFHAFLSGLAEPVGALVGFLILLPFFSPAVFGMLFGSVAGIMVFISLDELLPTAEEYGEHHLCIYGAIAGMALMAVSLLLFM</sequence>
<dbReference type="NCBIfam" id="NF003243">
    <property type="entry name" value="PRK04201.1"/>
    <property type="match status" value="1"/>
</dbReference>
<evidence type="ECO:0000256" key="8">
    <source>
        <dbReference type="ARBA" id="ARBA00022906"/>
    </source>
</evidence>
<evidence type="ECO:0000256" key="1">
    <source>
        <dbReference type="ARBA" id="ARBA00004651"/>
    </source>
</evidence>
<comment type="similarity">
    <text evidence="2 13">Belongs to the ZIP transporter (TC 2.A.5) family. ZupT subfamily.</text>
</comment>
<dbReference type="InterPro" id="IPR023498">
    <property type="entry name" value="Zn_transptr_ZupT"/>
</dbReference>
<evidence type="ECO:0000256" key="10">
    <source>
        <dbReference type="ARBA" id="ARBA00023004"/>
    </source>
</evidence>
<keyword evidence="6" id="KW-0479">Metal-binding</keyword>
<feature type="transmembrane region" description="Helical" evidence="13">
    <location>
        <begin position="180"/>
        <end position="206"/>
    </location>
</feature>
<evidence type="ECO:0000256" key="6">
    <source>
        <dbReference type="ARBA" id="ARBA00022723"/>
    </source>
</evidence>
<evidence type="ECO:0000256" key="3">
    <source>
        <dbReference type="ARBA" id="ARBA00022448"/>
    </source>
</evidence>
<evidence type="ECO:0000256" key="11">
    <source>
        <dbReference type="ARBA" id="ARBA00023065"/>
    </source>
</evidence>
<proteinExistence type="inferred from homology"/>
<feature type="transmembrane region" description="Helical" evidence="13">
    <location>
        <begin position="275"/>
        <end position="294"/>
    </location>
</feature>
<evidence type="ECO:0000256" key="2">
    <source>
        <dbReference type="ARBA" id="ARBA00009703"/>
    </source>
</evidence>
<evidence type="ECO:0000256" key="12">
    <source>
        <dbReference type="ARBA" id="ARBA00023136"/>
    </source>
</evidence>